<sequence length="183" mass="20443">MEIDVVEGSNSLNEPLPRPSELVQQVRTTRKRANSQSPPLPPSFLPHWVRGDGIDTNVHVNQQLPPPPPPPSSYDACLIRGNNDGRGVHTIQQLSPPPSPYYASSIRGNDDDRDVHTYQQLTPPPSYRPLSLRGNDNDIEFARSYIDEIDFPILDRSDPSQLKFKPQLISDDETSGVDLTLNL</sequence>
<accession>A0ABS8WKH5</accession>
<reference evidence="2 3" key="1">
    <citation type="journal article" date="2021" name="BMC Genomics">
        <title>Datura genome reveals duplications of psychoactive alkaloid biosynthetic genes and high mutation rate following tissue culture.</title>
        <authorList>
            <person name="Rajewski A."/>
            <person name="Carter-House D."/>
            <person name="Stajich J."/>
            <person name="Litt A."/>
        </authorList>
    </citation>
    <scope>NUCLEOTIDE SEQUENCE [LARGE SCALE GENOMIC DNA]</scope>
    <source>
        <strain evidence="2">AR-01</strain>
    </source>
</reference>
<protein>
    <submittedName>
        <fullName evidence="2">Uncharacterized protein</fullName>
    </submittedName>
</protein>
<organism evidence="2 3">
    <name type="scientific">Datura stramonium</name>
    <name type="common">Jimsonweed</name>
    <name type="synonym">Common thornapple</name>
    <dbReference type="NCBI Taxonomy" id="4076"/>
    <lineage>
        <taxon>Eukaryota</taxon>
        <taxon>Viridiplantae</taxon>
        <taxon>Streptophyta</taxon>
        <taxon>Embryophyta</taxon>
        <taxon>Tracheophyta</taxon>
        <taxon>Spermatophyta</taxon>
        <taxon>Magnoliopsida</taxon>
        <taxon>eudicotyledons</taxon>
        <taxon>Gunneridae</taxon>
        <taxon>Pentapetalae</taxon>
        <taxon>asterids</taxon>
        <taxon>lamiids</taxon>
        <taxon>Solanales</taxon>
        <taxon>Solanaceae</taxon>
        <taxon>Solanoideae</taxon>
        <taxon>Datureae</taxon>
        <taxon>Datura</taxon>
    </lineage>
</organism>
<evidence type="ECO:0000313" key="2">
    <source>
        <dbReference type="EMBL" id="MCE3049982.1"/>
    </source>
</evidence>
<evidence type="ECO:0000313" key="3">
    <source>
        <dbReference type="Proteomes" id="UP000823775"/>
    </source>
</evidence>
<dbReference type="EMBL" id="JACEIK010007276">
    <property type="protein sequence ID" value="MCE3049982.1"/>
    <property type="molecule type" value="Genomic_DNA"/>
</dbReference>
<feature type="region of interest" description="Disordered" evidence="1">
    <location>
        <begin position="92"/>
        <end position="133"/>
    </location>
</feature>
<dbReference type="Proteomes" id="UP000823775">
    <property type="component" value="Unassembled WGS sequence"/>
</dbReference>
<gene>
    <name evidence="2" type="ORF">HAX54_046240</name>
</gene>
<evidence type="ECO:0000256" key="1">
    <source>
        <dbReference type="SAM" id="MobiDB-lite"/>
    </source>
</evidence>
<proteinExistence type="predicted"/>
<keyword evidence="3" id="KW-1185">Reference proteome</keyword>
<name>A0ABS8WKH5_DATST</name>
<feature type="region of interest" description="Disordered" evidence="1">
    <location>
        <begin position="1"/>
        <end position="51"/>
    </location>
</feature>
<comment type="caution">
    <text evidence="2">The sequence shown here is derived from an EMBL/GenBank/DDBJ whole genome shotgun (WGS) entry which is preliminary data.</text>
</comment>